<keyword evidence="4" id="KW-1185">Reference proteome</keyword>
<name>A0ABX6C0G2_9CHLR</name>
<dbReference type="InterPro" id="IPR027417">
    <property type="entry name" value="P-loop_NTPase"/>
</dbReference>
<dbReference type="Pfam" id="PF01695">
    <property type="entry name" value="IstB_IS21"/>
    <property type="match status" value="1"/>
</dbReference>
<evidence type="ECO:0000259" key="2">
    <source>
        <dbReference type="Pfam" id="PF01695"/>
    </source>
</evidence>
<reference evidence="3 4" key="1">
    <citation type="submission" date="2019-10" db="EMBL/GenBank/DDBJ databases">
        <title>Thermopilla bonchosmolovskayae gen. nov., sp. nov., a moderately thermophilic Chloroflexi bacterium from a Chukotka hot spring (Arctic, Russia), representing a novel classis Thermopillaia, which include previously uncultivated lineage OLB14.</title>
        <authorList>
            <person name="Kochetkova T.V."/>
            <person name="Zayulina K.S."/>
            <person name="Zhigarkov V.S."/>
            <person name="Minaev N.V."/>
            <person name="Novikov A."/>
            <person name="Toshchakov S.V."/>
            <person name="Elcheninov A.G."/>
            <person name="Kublanov I.V."/>
        </authorList>
    </citation>
    <scope>NUCLEOTIDE SEQUENCE [LARGE SCALE GENOMIC DNA]</scope>
    <source>
        <strain evidence="3 4">3753O</strain>
    </source>
</reference>
<organism evidence="3 4">
    <name type="scientific">Tepidiforma bonchosmolovskayae</name>
    <dbReference type="NCBI Taxonomy" id="2601677"/>
    <lineage>
        <taxon>Bacteria</taxon>
        <taxon>Bacillati</taxon>
        <taxon>Chloroflexota</taxon>
        <taxon>Tepidiformia</taxon>
        <taxon>Tepidiformales</taxon>
        <taxon>Tepidiformaceae</taxon>
        <taxon>Tepidiforma</taxon>
    </lineage>
</organism>
<dbReference type="SUPFAM" id="SSF52540">
    <property type="entry name" value="P-loop containing nucleoside triphosphate hydrolases"/>
    <property type="match status" value="1"/>
</dbReference>
<evidence type="ECO:0000256" key="1">
    <source>
        <dbReference type="SAM" id="MobiDB-lite"/>
    </source>
</evidence>
<dbReference type="PANTHER" id="PTHR30050">
    <property type="entry name" value="CHROMOSOMAL REPLICATION INITIATOR PROTEIN DNAA"/>
    <property type="match status" value="1"/>
</dbReference>
<feature type="compositionally biased region" description="Low complexity" evidence="1">
    <location>
        <begin position="9"/>
        <end position="21"/>
    </location>
</feature>
<dbReference type="EMBL" id="CP042829">
    <property type="protein sequence ID" value="QFG02148.1"/>
    <property type="molecule type" value="Genomic_DNA"/>
</dbReference>
<dbReference type="Proteomes" id="UP000326331">
    <property type="component" value="Chromosome"/>
</dbReference>
<feature type="region of interest" description="Disordered" evidence="1">
    <location>
        <begin position="1"/>
        <end position="22"/>
    </location>
</feature>
<dbReference type="Gene3D" id="3.40.50.300">
    <property type="entry name" value="P-loop containing nucleotide triphosphate hydrolases"/>
    <property type="match status" value="1"/>
</dbReference>
<accession>A0ABX6C0G2</accession>
<gene>
    <name evidence="3" type="ORF">Tbon_02165</name>
</gene>
<dbReference type="PANTHER" id="PTHR30050:SF4">
    <property type="entry name" value="ATP-BINDING PROTEIN RV3427C IN INSERTION SEQUENCE-RELATED"/>
    <property type="match status" value="1"/>
</dbReference>
<evidence type="ECO:0000313" key="4">
    <source>
        <dbReference type="Proteomes" id="UP000326331"/>
    </source>
</evidence>
<proteinExistence type="predicted"/>
<dbReference type="CDD" id="cd00009">
    <property type="entry name" value="AAA"/>
    <property type="match status" value="1"/>
</dbReference>
<sequence>MTHLGTILSSLSSGQSARSWSDPVVCPGCGSDDVEPPELRHRCCVCRDAGRIRRSWPVGHAQFGRSELCPACSGVSARGSSPPPPPEARLRIPARYAQARIANWEPPDGGPRRAAEAYVASWPPPKPVLLLAGDRGVGKTHLACGILREVLARHGVQGQFWPVVDLLDRLRRTADPDRATESLDDVQEQMLRVPLLVLDDLGAHRGTEWAEERLFGLIDARYRDSLPMVVTTNLTLQELAPRVRSRLVDTASSVVVQVSGPDRRMTPRGAA</sequence>
<feature type="domain" description="IstB-like ATP-binding" evidence="2">
    <location>
        <begin position="126"/>
        <end position="238"/>
    </location>
</feature>
<protein>
    <recommendedName>
        <fullName evidence="2">IstB-like ATP-binding domain-containing protein</fullName>
    </recommendedName>
</protein>
<evidence type="ECO:0000313" key="3">
    <source>
        <dbReference type="EMBL" id="QFG02148.1"/>
    </source>
</evidence>
<dbReference type="InterPro" id="IPR002611">
    <property type="entry name" value="IstB_ATP-bd"/>
</dbReference>